<dbReference type="EMBL" id="CP036269">
    <property type="protein sequence ID" value="QDT45083.1"/>
    <property type="molecule type" value="Genomic_DNA"/>
</dbReference>
<reference evidence="1 2" key="1">
    <citation type="submission" date="2019-02" db="EMBL/GenBank/DDBJ databases">
        <title>Deep-cultivation of Planctomycetes and their phenomic and genomic characterization uncovers novel biology.</title>
        <authorList>
            <person name="Wiegand S."/>
            <person name="Jogler M."/>
            <person name="Boedeker C."/>
            <person name="Pinto D."/>
            <person name="Vollmers J."/>
            <person name="Rivas-Marin E."/>
            <person name="Kohn T."/>
            <person name="Peeters S.H."/>
            <person name="Heuer A."/>
            <person name="Rast P."/>
            <person name="Oberbeckmann S."/>
            <person name="Bunk B."/>
            <person name="Jeske O."/>
            <person name="Meyerdierks A."/>
            <person name="Storesund J.E."/>
            <person name="Kallscheuer N."/>
            <person name="Luecker S."/>
            <person name="Lage O.M."/>
            <person name="Pohl T."/>
            <person name="Merkel B.J."/>
            <person name="Hornburger P."/>
            <person name="Mueller R.-W."/>
            <person name="Bruemmer F."/>
            <person name="Labrenz M."/>
            <person name="Spormann A.M."/>
            <person name="Op den Camp H."/>
            <person name="Overmann J."/>
            <person name="Amann R."/>
            <person name="Jetten M.S.M."/>
            <person name="Mascher T."/>
            <person name="Medema M.H."/>
            <person name="Devos D.P."/>
            <person name="Kaster A.-K."/>
            <person name="Ovreas L."/>
            <person name="Rohde M."/>
            <person name="Galperin M.Y."/>
            <person name="Jogler C."/>
        </authorList>
    </citation>
    <scope>NUCLEOTIDE SEQUENCE [LARGE SCALE GENOMIC DNA]</scope>
    <source>
        <strain evidence="1 2">Pan241w</strain>
    </source>
</reference>
<proteinExistence type="predicted"/>
<protein>
    <submittedName>
        <fullName evidence="1">Uncharacterized protein</fullName>
    </submittedName>
</protein>
<evidence type="ECO:0000313" key="1">
    <source>
        <dbReference type="EMBL" id="QDT45083.1"/>
    </source>
</evidence>
<name>A0A517RMG9_9PLAN</name>
<dbReference type="AlphaFoldDB" id="A0A517RMG9"/>
<dbReference type="Proteomes" id="UP000317171">
    <property type="component" value="Chromosome"/>
</dbReference>
<organism evidence="1 2">
    <name type="scientific">Gimesia alba</name>
    <dbReference type="NCBI Taxonomy" id="2527973"/>
    <lineage>
        <taxon>Bacteria</taxon>
        <taxon>Pseudomonadati</taxon>
        <taxon>Planctomycetota</taxon>
        <taxon>Planctomycetia</taxon>
        <taxon>Planctomycetales</taxon>
        <taxon>Planctomycetaceae</taxon>
        <taxon>Gimesia</taxon>
    </lineage>
</organism>
<dbReference type="KEGG" id="gaz:Pan241w_52010"/>
<evidence type="ECO:0000313" key="2">
    <source>
        <dbReference type="Proteomes" id="UP000317171"/>
    </source>
</evidence>
<keyword evidence="2" id="KW-1185">Reference proteome</keyword>
<dbReference type="OrthoDB" id="9867902at2"/>
<gene>
    <name evidence="1" type="ORF">Pan241w_52010</name>
</gene>
<dbReference type="RefSeq" id="WP_145221111.1">
    <property type="nucleotide sequence ID" value="NZ_CP036269.1"/>
</dbReference>
<sequence length="208" mass="23922">MMHPLSQDQNQAIANSLDGIRAAYNQYNVEPCHFTGIPDDLSSLDYIPYELGLSGEYADGSVPFSVAWGNVLTTSFGFSWVTDMECVDPRYFAVRHENPAVLIFPFYRLLEIVLSSGRNDSPAESLWFDTIRYFDVSSNVPDGWHPVFDAVECPEKSGCPPSLTKSCQRLIDVMPEFYYMMSTYPYCWSREQKWKELQNYVDELVNYH</sequence>
<accession>A0A517RMG9</accession>